<proteinExistence type="predicted"/>
<sequence>TSDDPIIEHQDSLKKSVRITRRLSCNTEANESQRINMFHKRTPPKVNNQSKGLSNHRTRSSSFDATVNVNSLNKPVYLFVKPTPPKVSLNCKNSPRDLNRKTSDTNAESTFLTENCTRNNPDECPESPEFTSPVTRSRSASTKVSTASVANVGTEPLVRKTSTDQSVKSKLQTNNSLRLDSCNGNQSVSSRIIDKHSTNHAHGSFLDSVNNSPFIKCDSEKSLSQKTNSSEDETTSSSCDNNKENLNFPIANDCSAENV</sequence>
<feature type="compositionally biased region" description="Low complexity" evidence="1">
    <location>
        <begin position="134"/>
        <end position="148"/>
    </location>
</feature>
<gene>
    <name evidence="2" type="ORF">g.10153</name>
</gene>
<dbReference type="AlphaFoldDB" id="A0A1B6LD49"/>
<feature type="region of interest" description="Disordered" evidence="1">
    <location>
        <begin position="221"/>
        <end position="259"/>
    </location>
</feature>
<feature type="region of interest" description="Disordered" evidence="1">
    <location>
        <begin position="41"/>
        <end position="62"/>
    </location>
</feature>
<feature type="non-terminal residue" evidence="2">
    <location>
        <position position="259"/>
    </location>
</feature>
<name>A0A1B6LD49_9HEMI</name>
<feature type="region of interest" description="Disordered" evidence="1">
    <location>
        <begin position="90"/>
        <end position="148"/>
    </location>
</feature>
<accession>A0A1B6LD49</accession>
<reference evidence="2" key="1">
    <citation type="submission" date="2015-11" db="EMBL/GenBank/DDBJ databases">
        <title>De novo transcriptome assembly of four potential Pierce s Disease insect vectors from Arizona vineyards.</title>
        <authorList>
            <person name="Tassone E.E."/>
        </authorList>
    </citation>
    <scope>NUCLEOTIDE SEQUENCE</scope>
</reference>
<feature type="compositionally biased region" description="Basic and acidic residues" evidence="1">
    <location>
        <begin position="94"/>
        <end position="103"/>
    </location>
</feature>
<feature type="non-terminal residue" evidence="2">
    <location>
        <position position="1"/>
    </location>
</feature>
<evidence type="ECO:0000313" key="2">
    <source>
        <dbReference type="EMBL" id="JAT21601.1"/>
    </source>
</evidence>
<organism evidence="2">
    <name type="scientific">Graphocephala atropunctata</name>
    <dbReference type="NCBI Taxonomy" id="36148"/>
    <lineage>
        <taxon>Eukaryota</taxon>
        <taxon>Metazoa</taxon>
        <taxon>Ecdysozoa</taxon>
        <taxon>Arthropoda</taxon>
        <taxon>Hexapoda</taxon>
        <taxon>Insecta</taxon>
        <taxon>Pterygota</taxon>
        <taxon>Neoptera</taxon>
        <taxon>Paraneoptera</taxon>
        <taxon>Hemiptera</taxon>
        <taxon>Auchenorrhyncha</taxon>
        <taxon>Membracoidea</taxon>
        <taxon>Cicadellidae</taxon>
        <taxon>Cicadellinae</taxon>
        <taxon>Cicadellini</taxon>
        <taxon>Graphocephala</taxon>
    </lineage>
</organism>
<protein>
    <submittedName>
        <fullName evidence="2">Uncharacterized protein</fullName>
    </submittedName>
</protein>
<dbReference type="EMBL" id="GEBQ01018376">
    <property type="protein sequence ID" value="JAT21601.1"/>
    <property type="molecule type" value="Transcribed_RNA"/>
</dbReference>
<evidence type="ECO:0000256" key="1">
    <source>
        <dbReference type="SAM" id="MobiDB-lite"/>
    </source>
</evidence>
<feature type="compositionally biased region" description="Polar residues" evidence="1">
    <location>
        <begin position="104"/>
        <end position="119"/>
    </location>
</feature>